<accession>A0ABQ8U6A2</accession>
<keyword evidence="3" id="KW-1185">Reference proteome</keyword>
<protein>
    <submittedName>
        <fullName evidence="2">Uncharacterized protein</fullName>
    </submittedName>
</protein>
<proteinExistence type="predicted"/>
<dbReference type="Proteomes" id="UP001141327">
    <property type="component" value="Unassembled WGS sequence"/>
</dbReference>
<organism evidence="2 3">
    <name type="scientific">Paratrimastix pyriformis</name>
    <dbReference type="NCBI Taxonomy" id="342808"/>
    <lineage>
        <taxon>Eukaryota</taxon>
        <taxon>Metamonada</taxon>
        <taxon>Preaxostyla</taxon>
        <taxon>Paratrimastigidae</taxon>
        <taxon>Paratrimastix</taxon>
    </lineage>
</organism>
<evidence type="ECO:0000256" key="1">
    <source>
        <dbReference type="SAM" id="MobiDB-lite"/>
    </source>
</evidence>
<sequence length="498" mass="54131">MLVVSLLAMSQTLRSHSSTCDSEIRTITGHARNSFRAQVLLKPVFHLGLIDLVAREGEYSERSESLLNNRPVVLWVCTWHLHVALFIPWPFFVPEGKPPTSNLSLRQNVWLRPSSRGRVVAEPMLSRGKAGGAHVPAAQLAGFYNNAHCELLPLQHTLAVAREELHLFWRAPGEQPTPRFRIGDTMSRSGLHVPHGTMAVATPRFRGGKHRVLDMPGPPPRAGPGEHDVPLGGEGPDLTDVPKRRRRVLGNGPHCRVLYFDHAHQGCPPLVTGDEREVIAVVLFSWPIGPTTPDGSVPGTVPPGDNIARTRVMLTADPTRKAPMTHGLLNNSSVAQAQDRERPELTRWLFCGQGIHAERGECPTSAMHIGVRNNFGISALLGLEIGENSLTASKPHSCTSFLNGFSSDPVCAVTPAPEVVFFQAGPLCLRLPMTITPTLGPLCDFSAYLLVYARTAGGRSVVCSDAVPVGTPTPGKIGAMHLRGLHLFMPRYVHQGRA</sequence>
<evidence type="ECO:0000313" key="2">
    <source>
        <dbReference type="EMBL" id="KAJ4452854.1"/>
    </source>
</evidence>
<dbReference type="EMBL" id="JAPMOS010000369">
    <property type="protein sequence ID" value="KAJ4452854.1"/>
    <property type="molecule type" value="Genomic_DNA"/>
</dbReference>
<gene>
    <name evidence="2" type="ORF">PAPYR_12858</name>
</gene>
<evidence type="ECO:0000313" key="3">
    <source>
        <dbReference type="Proteomes" id="UP001141327"/>
    </source>
</evidence>
<reference evidence="2" key="1">
    <citation type="journal article" date="2022" name="bioRxiv">
        <title>Genomics of Preaxostyla Flagellates Illuminates Evolutionary Transitions and the Path Towards Mitochondrial Loss.</title>
        <authorList>
            <person name="Novak L.V.F."/>
            <person name="Treitli S.C."/>
            <person name="Pyrih J."/>
            <person name="Halakuc P."/>
            <person name="Pipaliya S.V."/>
            <person name="Vacek V."/>
            <person name="Brzon O."/>
            <person name="Soukal P."/>
            <person name="Eme L."/>
            <person name="Dacks J.B."/>
            <person name="Karnkowska A."/>
            <person name="Elias M."/>
            <person name="Hampl V."/>
        </authorList>
    </citation>
    <scope>NUCLEOTIDE SEQUENCE</scope>
    <source>
        <strain evidence="2">RCP-MX</strain>
    </source>
</reference>
<feature type="region of interest" description="Disordered" evidence="1">
    <location>
        <begin position="216"/>
        <end position="241"/>
    </location>
</feature>
<name>A0ABQ8U6A2_9EUKA</name>
<comment type="caution">
    <text evidence="2">The sequence shown here is derived from an EMBL/GenBank/DDBJ whole genome shotgun (WGS) entry which is preliminary data.</text>
</comment>